<dbReference type="EMBL" id="JAADJF010000243">
    <property type="protein sequence ID" value="KAF4431439.1"/>
    <property type="molecule type" value="Genomic_DNA"/>
</dbReference>
<feature type="region of interest" description="Disordered" evidence="1">
    <location>
        <begin position="1"/>
        <end position="98"/>
    </location>
</feature>
<organism evidence="2 3">
    <name type="scientific">Fusarium acutatum</name>
    <dbReference type="NCBI Taxonomy" id="78861"/>
    <lineage>
        <taxon>Eukaryota</taxon>
        <taxon>Fungi</taxon>
        <taxon>Dikarya</taxon>
        <taxon>Ascomycota</taxon>
        <taxon>Pezizomycotina</taxon>
        <taxon>Sordariomycetes</taxon>
        <taxon>Hypocreomycetidae</taxon>
        <taxon>Hypocreales</taxon>
        <taxon>Nectriaceae</taxon>
        <taxon>Fusarium</taxon>
        <taxon>Fusarium fujikuroi species complex</taxon>
    </lineage>
</organism>
<dbReference type="AlphaFoldDB" id="A0A8H4JK02"/>
<accession>A0A8H4JK02</accession>
<comment type="caution">
    <text evidence="2">The sequence shown here is derived from an EMBL/GenBank/DDBJ whole genome shotgun (WGS) entry which is preliminary data.</text>
</comment>
<dbReference type="PANTHER" id="PTHR38789:SF1">
    <property type="entry name" value="GLUCOSE-REPRESSIBLE GENE PROTEIN-RELATED"/>
    <property type="match status" value="1"/>
</dbReference>
<sequence>MDSIKNTVNQATEKVQEGLSGTSKEANKEVAKDSNAGIGTRASAAKDAASDKMDETKHSAKSEGYSAQNSQGAPKTIEHSGVGLGQTKKKGNGQSEAALTRLRVFEYEELKDS</sequence>
<protein>
    <submittedName>
        <fullName evidence="2">Putative glucose repressible Grg1</fullName>
    </submittedName>
</protein>
<dbReference type="Pfam" id="PF11034">
    <property type="entry name" value="Grg1"/>
    <property type="match status" value="1"/>
</dbReference>
<dbReference type="PANTHER" id="PTHR38789">
    <property type="entry name" value="REPRESSIBLE PROTEIN GRG1, PUTATIVE (AFU_ORTHOLOGUE AFUA_5G14210)-RELATED"/>
    <property type="match status" value="1"/>
</dbReference>
<evidence type="ECO:0000256" key="1">
    <source>
        <dbReference type="SAM" id="MobiDB-lite"/>
    </source>
</evidence>
<name>A0A8H4JK02_9HYPO</name>
<proteinExistence type="predicted"/>
<dbReference type="InterPro" id="IPR020100">
    <property type="entry name" value="Glc-repressible_Grg1"/>
</dbReference>
<feature type="compositionally biased region" description="Polar residues" evidence="1">
    <location>
        <begin position="1"/>
        <end position="24"/>
    </location>
</feature>
<dbReference type="OrthoDB" id="10039103at2759"/>
<gene>
    <name evidence="2" type="ORF">FACUT_8635</name>
</gene>
<keyword evidence="3" id="KW-1185">Reference proteome</keyword>
<reference evidence="2 3" key="1">
    <citation type="submission" date="2020-01" db="EMBL/GenBank/DDBJ databases">
        <title>Identification and distribution of gene clusters putatively required for synthesis of sphingolipid metabolism inhibitors in phylogenetically diverse species of the filamentous fungus Fusarium.</title>
        <authorList>
            <person name="Kim H.-S."/>
            <person name="Busman M."/>
            <person name="Brown D.W."/>
            <person name="Divon H."/>
            <person name="Uhlig S."/>
            <person name="Proctor R.H."/>
        </authorList>
    </citation>
    <scope>NUCLEOTIDE SEQUENCE [LARGE SCALE GENOMIC DNA]</scope>
    <source>
        <strain evidence="2 3">NRRL 13308</strain>
    </source>
</reference>
<evidence type="ECO:0000313" key="2">
    <source>
        <dbReference type="EMBL" id="KAF4431439.1"/>
    </source>
</evidence>
<evidence type="ECO:0000313" key="3">
    <source>
        <dbReference type="Proteomes" id="UP000536711"/>
    </source>
</evidence>
<dbReference type="Proteomes" id="UP000536711">
    <property type="component" value="Unassembled WGS sequence"/>
</dbReference>
<feature type="compositionally biased region" description="Basic and acidic residues" evidence="1">
    <location>
        <begin position="48"/>
        <end position="61"/>
    </location>
</feature>